<sequence>MASSLVKRVASSLKRVRAIASSSRFFNIKGFEYDQFINGDISISNSQFRGNLVDSKSQGSSSYRSLFDPRLSPTRNLARLLTVTDGMIGYKYGIHVMTKWSVAGDDKALYLLCDMPSPKFLAGLHKDDVDEDEGSVPQEEFIFGISARETNMSPLLHLMRGVKREPSEYYYHVMQDAKELVKLSESAGGTQYALCICLHVSYKLQNPQAIRTGMLRAEMAEIPRAGMLTTLLEVMQLRFFYQKGSSVSRMSRRIKRVSHGR</sequence>
<reference evidence="1" key="1">
    <citation type="journal article" date="2019" name="Sci. Rep.">
        <title>Draft genome of Tanacetum cinerariifolium, the natural source of mosquito coil.</title>
        <authorList>
            <person name="Yamashiro T."/>
            <person name="Shiraishi A."/>
            <person name="Satake H."/>
            <person name="Nakayama K."/>
        </authorList>
    </citation>
    <scope>NUCLEOTIDE SEQUENCE</scope>
</reference>
<name>A0A6L2M1P3_TANCI</name>
<comment type="caution">
    <text evidence="1">The sequence shown here is derived from an EMBL/GenBank/DDBJ whole genome shotgun (WGS) entry which is preliminary data.</text>
</comment>
<protein>
    <submittedName>
        <fullName evidence="1">Uncharacterized protein</fullName>
    </submittedName>
</protein>
<dbReference type="AlphaFoldDB" id="A0A6L2M1P3"/>
<dbReference type="EMBL" id="BKCJ010005550">
    <property type="protein sequence ID" value="GEU67359.1"/>
    <property type="molecule type" value="Genomic_DNA"/>
</dbReference>
<organism evidence="1">
    <name type="scientific">Tanacetum cinerariifolium</name>
    <name type="common">Dalmatian daisy</name>
    <name type="synonym">Chrysanthemum cinerariifolium</name>
    <dbReference type="NCBI Taxonomy" id="118510"/>
    <lineage>
        <taxon>Eukaryota</taxon>
        <taxon>Viridiplantae</taxon>
        <taxon>Streptophyta</taxon>
        <taxon>Embryophyta</taxon>
        <taxon>Tracheophyta</taxon>
        <taxon>Spermatophyta</taxon>
        <taxon>Magnoliopsida</taxon>
        <taxon>eudicotyledons</taxon>
        <taxon>Gunneridae</taxon>
        <taxon>Pentapetalae</taxon>
        <taxon>asterids</taxon>
        <taxon>campanulids</taxon>
        <taxon>Asterales</taxon>
        <taxon>Asteraceae</taxon>
        <taxon>Asteroideae</taxon>
        <taxon>Anthemideae</taxon>
        <taxon>Anthemidinae</taxon>
        <taxon>Tanacetum</taxon>
    </lineage>
</organism>
<proteinExistence type="predicted"/>
<gene>
    <name evidence="1" type="ORF">Tci_039337</name>
</gene>
<evidence type="ECO:0000313" key="1">
    <source>
        <dbReference type="EMBL" id="GEU67359.1"/>
    </source>
</evidence>
<accession>A0A6L2M1P3</accession>